<evidence type="ECO:0000256" key="3">
    <source>
        <dbReference type="ARBA" id="ARBA00022989"/>
    </source>
</evidence>
<reference evidence="7 8" key="1">
    <citation type="submission" date="2019-11" db="EMBL/GenBank/DDBJ databases">
        <authorList>
            <person name="Jiang L.-Q."/>
        </authorList>
    </citation>
    <scope>NUCLEOTIDE SEQUENCE [LARGE SCALE GENOMIC DNA]</scope>
    <source>
        <strain evidence="7 8">YIM 132087</strain>
    </source>
</reference>
<feature type="transmembrane region" description="Helical" evidence="5">
    <location>
        <begin position="175"/>
        <end position="197"/>
    </location>
</feature>
<dbReference type="Pfam" id="PF13515">
    <property type="entry name" value="FUSC_2"/>
    <property type="match status" value="1"/>
</dbReference>
<keyword evidence="2 5" id="KW-0812">Transmembrane</keyword>
<proteinExistence type="predicted"/>
<feature type="transmembrane region" description="Helical" evidence="5">
    <location>
        <begin position="31"/>
        <end position="56"/>
    </location>
</feature>
<comment type="caution">
    <text evidence="7">The sequence shown here is derived from an EMBL/GenBank/DDBJ whole genome shotgun (WGS) entry which is preliminary data.</text>
</comment>
<protein>
    <submittedName>
        <fullName evidence="7">FUSC family protein</fullName>
    </submittedName>
</protein>
<gene>
    <name evidence="7" type="ORF">GIS00_19220</name>
</gene>
<evidence type="ECO:0000256" key="4">
    <source>
        <dbReference type="ARBA" id="ARBA00023136"/>
    </source>
</evidence>
<feature type="transmembrane region" description="Helical" evidence="5">
    <location>
        <begin position="235"/>
        <end position="259"/>
    </location>
</feature>
<organism evidence="7 8">
    <name type="scientific">Nakamurella alba</name>
    <dbReference type="NCBI Taxonomy" id="2665158"/>
    <lineage>
        <taxon>Bacteria</taxon>
        <taxon>Bacillati</taxon>
        <taxon>Actinomycetota</taxon>
        <taxon>Actinomycetes</taxon>
        <taxon>Nakamurellales</taxon>
        <taxon>Nakamurellaceae</taxon>
        <taxon>Nakamurella</taxon>
    </lineage>
</organism>
<keyword evidence="4 5" id="KW-0472">Membrane</keyword>
<evidence type="ECO:0000256" key="2">
    <source>
        <dbReference type="ARBA" id="ARBA00022692"/>
    </source>
</evidence>
<dbReference type="RefSeq" id="WP_154770048.1">
    <property type="nucleotide sequence ID" value="NZ_WLYK01000008.1"/>
</dbReference>
<dbReference type="Proteomes" id="UP000460221">
    <property type="component" value="Unassembled WGS sequence"/>
</dbReference>
<evidence type="ECO:0000256" key="5">
    <source>
        <dbReference type="SAM" id="Phobius"/>
    </source>
</evidence>
<dbReference type="EMBL" id="WLYK01000008">
    <property type="protein sequence ID" value="MTD16072.1"/>
    <property type="molecule type" value="Genomic_DNA"/>
</dbReference>
<feature type="transmembrane region" description="Helical" evidence="5">
    <location>
        <begin position="203"/>
        <end position="223"/>
    </location>
</feature>
<name>A0A7K1FPJ9_9ACTN</name>
<dbReference type="AlphaFoldDB" id="A0A7K1FPJ9"/>
<keyword evidence="8" id="KW-1185">Reference proteome</keyword>
<sequence length="348" mass="35094">MSLLREFTSVGPHAAAHRVATRVAVSMAVPLVVLVGIGRADLTLYGAFGAFCSLYGRNRPRRARFRTQVAAGIAFVAAVTIGAAVAISPDRQWLVIPVAAVAAAVITALSQRLRWHPPGALFHLFALTACASVPQTLAHLPLALGVAVASAVVALGIGTIGQAPGPAAPAAPGQINAVAAVEAGIVIAVAGLVPTVTGLGHPYWAMVAAAAAIGGAGRTARLVRAGHRVAGTLGGLAIAAIVLLPAPSAPVLLVVAIAAQLGAELFVGRNYGLALLFVTPLALVMLQLAHHVDPLVLLRDRLLETVIGAAIGIAATLLLHRATRRDTQSPKAASTAAANAAMVGNSRS</sequence>
<feature type="transmembrane region" description="Helical" evidence="5">
    <location>
        <begin position="68"/>
        <end position="87"/>
    </location>
</feature>
<feature type="transmembrane region" description="Helical" evidence="5">
    <location>
        <begin position="302"/>
        <end position="320"/>
    </location>
</feature>
<evidence type="ECO:0000313" key="8">
    <source>
        <dbReference type="Proteomes" id="UP000460221"/>
    </source>
</evidence>
<evidence type="ECO:0000313" key="7">
    <source>
        <dbReference type="EMBL" id="MTD16072.1"/>
    </source>
</evidence>
<feature type="transmembrane region" description="Helical" evidence="5">
    <location>
        <begin position="93"/>
        <end position="109"/>
    </location>
</feature>
<comment type="subcellular location">
    <subcellularLocation>
        <location evidence="1">Membrane</location>
        <topology evidence="1">Multi-pass membrane protein</topology>
    </subcellularLocation>
</comment>
<feature type="domain" description="Integral membrane bound transporter" evidence="6">
    <location>
        <begin position="190"/>
        <end position="314"/>
    </location>
</feature>
<dbReference type="InterPro" id="IPR049453">
    <property type="entry name" value="Memb_transporter_dom"/>
</dbReference>
<evidence type="ECO:0000256" key="1">
    <source>
        <dbReference type="ARBA" id="ARBA00004141"/>
    </source>
</evidence>
<feature type="transmembrane region" description="Helical" evidence="5">
    <location>
        <begin position="271"/>
        <end position="290"/>
    </location>
</feature>
<keyword evidence="3 5" id="KW-1133">Transmembrane helix</keyword>
<accession>A0A7K1FPJ9</accession>
<evidence type="ECO:0000259" key="6">
    <source>
        <dbReference type="Pfam" id="PF13515"/>
    </source>
</evidence>
<dbReference type="GO" id="GO:0016020">
    <property type="term" value="C:membrane"/>
    <property type="evidence" value="ECO:0007669"/>
    <property type="project" value="UniProtKB-SubCell"/>
</dbReference>
<feature type="transmembrane region" description="Helical" evidence="5">
    <location>
        <begin position="144"/>
        <end position="163"/>
    </location>
</feature>